<dbReference type="Proteomes" id="UP000721442">
    <property type="component" value="Unassembled WGS sequence"/>
</dbReference>
<feature type="chain" id="PRO_5037720626" description="Secreted protein" evidence="1">
    <location>
        <begin position="33"/>
        <end position="251"/>
    </location>
</feature>
<evidence type="ECO:0000313" key="2">
    <source>
        <dbReference type="EMBL" id="MBO8406933.1"/>
    </source>
</evidence>
<dbReference type="AlphaFoldDB" id="A0A940DEC0"/>
<gene>
    <name evidence="2" type="ORF">IAC77_00535</name>
</gene>
<organism evidence="2 3">
    <name type="scientific">Candidatus Enterousia excrementavium</name>
    <dbReference type="NCBI Taxonomy" id="2840789"/>
    <lineage>
        <taxon>Bacteria</taxon>
        <taxon>Pseudomonadati</taxon>
        <taxon>Pseudomonadota</taxon>
        <taxon>Alphaproteobacteria</taxon>
        <taxon>Candidatus Enterousia</taxon>
    </lineage>
</organism>
<comment type="caution">
    <text evidence="2">The sequence shown here is derived from an EMBL/GenBank/DDBJ whole genome shotgun (WGS) entry which is preliminary data.</text>
</comment>
<reference evidence="2" key="1">
    <citation type="submission" date="2020-10" db="EMBL/GenBank/DDBJ databases">
        <authorList>
            <person name="Gilroy R."/>
        </authorList>
    </citation>
    <scope>NUCLEOTIDE SEQUENCE</scope>
    <source>
        <strain evidence="2">B1-16210</strain>
    </source>
</reference>
<dbReference type="EMBL" id="JADINE010000007">
    <property type="protein sequence ID" value="MBO8406933.1"/>
    <property type="molecule type" value="Genomic_DNA"/>
</dbReference>
<accession>A0A940DEC0</accession>
<name>A0A940DEC0_9PROT</name>
<evidence type="ECO:0008006" key="4">
    <source>
        <dbReference type="Google" id="ProtNLM"/>
    </source>
</evidence>
<protein>
    <recommendedName>
        <fullName evidence="4">Secreted protein</fullName>
    </recommendedName>
</protein>
<evidence type="ECO:0000256" key="1">
    <source>
        <dbReference type="SAM" id="SignalP"/>
    </source>
</evidence>
<sequence length="251" mass="27804">MGLRSVLFDKFCVSRLLASAMVAMMVLVPAFAATDNGCDDEENNRITPVLALCSAHAYNIREVGNPGSDSQKQLMRDVVALKSTVMMQQMYKQYQFLEATVSRLKTQLEREILTSKLEVAGASSGGASKSSTTGINAGVDGAENCRTGTTEDVMNCLNRNLNRIVTAINNSDLGAARRQIEEDRNTLNMYSQFTNANMPSACTKIEDNCKDLEYNKKDMNECVDYMRVCITRNLEEINQPAYNVFNPFAVN</sequence>
<keyword evidence="1" id="KW-0732">Signal</keyword>
<evidence type="ECO:0000313" key="3">
    <source>
        <dbReference type="Proteomes" id="UP000721442"/>
    </source>
</evidence>
<proteinExistence type="predicted"/>
<feature type="signal peptide" evidence="1">
    <location>
        <begin position="1"/>
        <end position="32"/>
    </location>
</feature>
<reference evidence="2" key="2">
    <citation type="journal article" date="2021" name="PeerJ">
        <title>Extensive microbial diversity within the chicken gut microbiome revealed by metagenomics and culture.</title>
        <authorList>
            <person name="Gilroy R."/>
            <person name="Ravi A."/>
            <person name="Getino M."/>
            <person name="Pursley I."/>
            <person name="Horton D.L."/>
            <person name="Alikhan N.F."/>
            <person name="Baker D."/>
            <person name="Gharbi K."/>
            <person name="Hall N."/>
            <person name="Watson M."/>
            <person name="Adriaenssens E.M."/>
            <person name="Foster-Nyarko E."/>
            <person name="Jarju S."/>
            <person name="Secka A."/>
            <person name="Antonio M."/>
            <person name="Oren A."/>
            <person name="Chaudhuri R.R."/>
            <person name="La Ragione R."/>
            <person name="Hildebrand F."/>
            <person name="Pallen M.J."/>
        </authorList>
    </citation>
    <scope>NUCLEOTIDE SEQUENCE</scope>
    <source>
        <strain evidence="2">B1-16210</strain>
    </source>
</reference>